<proteinExistence type="predicted"/>
<keyword evidence="2" id="KW-1185">Reference proteome</keyword>
<gene>
    <name evidence="1" type="ORF">SAMN05421736_11421</name>
</gene>
<protein>
    <submittedName>
        <fullName evidence="1">Uncharacterized protein</fullName>
    </submittedName>
</protein>
<accession>A0A1H3TD44</accession>
<dbReference type="Proteomes" id="UP000198935">
    <property type="component" value="Unassembled WGS sequence"/>
</dbReference>
<name>A0A1H3TD44_9BACI</name>
<evidence type="ECO:0000313" key="1">
    <source>
        <dbReference type="EMBL" id="SDZ48030.1"/>
    </source>
</evidence>
<dbReference type="AlphaFoldDB" id="A0A1H3TD44"/>
<reference evidence="2" key="1">
    <citation type="submission" date="2016-10" db="EMBL/GenBank/DDBJ databases">
        <authorList>
            <person name="Varghese N."/>
            <person name="Submissions S."/>
        </authorList>
    </citation>
    <scope>NUCLEOTIDE SEQUENCE [LARGE SCALE GENOMIC DNA]</scope>
    <source>
        <strain evidence="2">SP</strain>
    </source>
</reference>
<organism evidence="1 2">
    <name type="scientific">Evansella caseinilytica</name>
    <dbReference type="NCBI Taxonomy" id="1503961"/>
    <lineage>
        <taxon>Bacteria</taxon>
        <taxon>Bacillati</taxon>
        <taxon>Bacillota</taxon>
        <taxon>Bacilli</taxon>
        <taxon>Bacillales</taxon>
        <taxon>Bacillaceae</taxon>
        <taxon>Evansella</taxon>
    </lineage>
</organism>
<evidence type="ECO:0000313" key="2">
    <source>
        <dbReference type="Proteomes" id="UP000198935"/>
    </source>
</evidence>
<dbReference type="STRING" id="1503961.SAMN05421736_11421"/>
<sequence>MKAGKKMVEKCTYKWYIEKEESIQKGKRAPFDIIGDGSSHRRQARKNDCSRMHNKSVCSKRSLFIFLNNTMQ</sequence>
<dbReference type="EMBL" id="FNPI01000014">
    <property type="protein sequence ID" value="SDZ48030.1"/>
    <property type="molecule type" value="Genomic_DNA"/>
</dbReference>